<comment type="subcellular location">
    <subcellularLocation>
        <location evidence="2">Cell membrane</location>
    </subcellularLocation>
    <subcellularLocation>
        <location evidence="1">Membrane</location>
        <topology evidence="1">Single-pass membrane protein</topology>
    </subcellularLocation>
</comment>
<dbReference type="GO" id="GO:0071972">
    <property type="term" value="F:peptidoglycan L,D-transpeptidase activity"/>
    <property type="evidence" value="ECO:0007669"/>
    <property type="project" value="TreeGrafter"/>
</dbReference>
<accession>A0A382MA70</accession>
<dbReference type="SUPFAM" id="SSF56519">
    <property type="entry name" value="Penicillin binding protein dimerisation domain"/>
    <property type="match status" value="1"/>
</dbReference>
<dbReference type="InterPro" id="IPR036138">
    <property type="entry name" value="PBP_dimer_sf"/>
</dbReference>
<keyword evidence="4 9" id="KW-0812">Transmembrane</keyword>
<sequence>MVEQLALKDHTWEAKMFFRRIVLGFGLIVVLTLLLVGRFFFLQIVQHDVYATRSDKNRIQVQPLPPVRGLIFDRNGELLADNAPSFNLTVTPERVSEMDETLAHLDAILGLDDDAIEAFEKRVNRRRRPFESVPLEYRLTQEQIAVFSVDRHMLPGVQVEALLVRNYPQGEFMVHTIGSVRRIDDSDARELDPVAYAGTNHIGKIGVERFYESDLLGIVGYQQVEIDARGQVMKVLESDLPTPGKNL</sequence>
<evidence type="ECO:0000256" key="5">
    <source>
        <dbReference type="ARBA" id="ARBA00022960"/>
    </source>
</evidence>
<evidence type="ECO:0000259" key="10">
    <source>
        <dbReference type="Pfam" id="PF03717"/>
    </source>
</evidence>
<evidence type="ECO:0000256" key="3">
    <source>
        <dbReference type="ARBA" id="ARBA00022475"/>
    </source>
</evidence>
<evidence type="ECO:0000256" key="9">
    <source>
        <dbReference type="SAM" id="Phobius"/>
    </source>
</evidence>
<dbReference type="PANTHER" id="PTHR30627:SF2">
    <property type="entry name" value="PEPTIDOGLYCAN D,D-TRANSPEPTIDASE MRDA"/>
    <property type="match status" value="1"/>
</dbReference>
<dbReference type="EMBL" id="UINC01092373">
    <property type="protein sequence ID" value="SVC45894.1"/>
    <property type="molecule type" value="Genomic_DNA"/>
</dbReference>
<evidence type="ECO:0000256" key="8">
    <source>
        <dbReference type="ARBA" id="ARBA00023316"/>
    </source>
</evidence>
<dbReference type="InterPro" id="IPR005311">
    <property type="entry name" value="PBP_dimer"/>
</dbReference>
<evidence type="ECO:0000313" key="11">
    <source>
        <dbReference type="EMBL" id="SVC45894.1"/>
    </source>
</evidence>
<reference evidence="11" key="1">
    <citation type="submission" date="2018-05" db="EMBL/GenBank/DDBJ databases">
        <authorList>
            <person name="Lanie J.A."/>
            <person name="Ng W.-L."/>
            <person name="Kazmierczak K.M."/>
            <person name="Andrzejewski T.M."/>
            <person name="Davidsen T.M."/>
            <person name="Wayne K.J."/>
            <person name="Tettelin H."/>
            <person name="Glass J.I."/>
            <person name="Rusch D."/>
            <person name="Podicherti R."/>
            <person name="Tsui H.-C.T."/>
            <person name="Winkler M.E."/>
        </authorList>
    </citation>
    <scope>NUCLEOTIDE SEQUENCE</scope>
</reference>
<dbReference type="Pfam" id="PF03717">
    <property type="entry name" value="PBP_dimer"/>
    <property type="match status" value="1"/>
</dbReference>
<keyword evidence="7 9" id="KW-1133">Transmembrane helix</keyword>
<dbReference type="GO" id="GO:0009252">
    <property type="term" value="P:peptidoglycan biosynthetic process"/>
    <property type="evidence" value="ECO:0007669"/>
    <property type="project" value="UniProtKB-KW"/>
</dbReference>
<dbReference type="GO" id="GO:0071555">
    <property type="term" value="P:cell wall organization"/>
    <property type="evidence" value="ECO:0007669"/>
    <property type="project" value="UniProtKB-KW"/>
</dbReference>
<dbReference type="GO" id="GO:0008658">
    <property type="term" value="F:penicillin binding"/>
    <property type="evidence" value="ECO:0007669"/>
    <property type="project" value="InterPro"/>
</dbReference>
<organism evidence="11">
    <name type="scientific">marine metagenome</name>
    <dbReference type="NCBI Taxonomy" id="408172"/>
    <lineage>
        <taxon>unclassified sequences</taxon>
        <taxon>metagenomes</taxon>
        <taxon>ecological metagenomes</taxon>
    </lineage>
</organism>
<evidence type="ECO:0000256" key="4">
    <source>
        <dbReference type="ARBA" id="ARBA00022692"/>
    </source>
</evidence>
<protein>
    <recommendedName>
        <fullName evidence="10">Penicillin-binding protein dimerisation domain-containing protein</fullName>
    </recommendedName>
</protein>
<keyword evidence="8" id="KW-0961">Cell wall biogenesis/degradation</keyword>
<dbReference type="PANTHER" id="PTHR30627">
    <property type="entry name" value="PEPTIDOGLYCAN D,D-TRANSPEPTIDASE"/>
    <property type="match status" value="1"/>
</dbReference>
<feature type="domain" description="Penicillin-binding protein dimerisation" evidence="10">
    <location>
        <begin position="64"/>
        <end position="235"/>
    </location>
</feature>
<proteinExistence type="predicted"/>
<evidence type="ECO:0000256" key="2">
    <source>
        <dbReference type="ARBA" id="ARBA00004236"/>
    </source>
</evidence>
<dbReference type="AlphaFoldDB" id="A0A382MA70"/>
<dbReference type="GO" id="GO:0005886">
    <property type="term" value="C:plasma membrane"/>
    <property type="evidence" value="ECO:0007669"/>
    <property type="project" value="UniProtKB-SubCell"/>
</dbReference>
<dbReference type="Gene3D" id="3.30.1390.30">
    <property type="entry name" value="Penicillin-binding protein 2a, domain 3"/>
    <property type="match status" value="1"/>
</dbReference>
<evidence type="ECO:0000256" key="1">
    <source>
        <dbReference type="ARBA" id="ARBA00004167"/>
    </source>
</evidence>
<evidence type="ECO:0000256" key="6">
    <source>
        <dbReference type="ARBA" id="ARBA00022984"/>
    </source>
</evidence>
<dbReference type="InterPro" id="IPR050515">
    <property type="entry name" value="Beta-lactam/transpept"/>
</dbReference>
<name>A0A382MA70_9ZZZZ</name>
<keyword evidence="5" id="KW-0133">Cell shape</keyword>
<dbReference type="GO" id="GO:0008360">
    <property type="term" value="P:regulation of cell shape"/>
    <property type="evidence" value="ECO:0007669"/>
    <property type="project" value="UniProtKB-KW"/>
</dbReference>
<keyword evidence="9" id="KW-0472">Membrane</keyword>
<feature type="transmembrane region" description="Helical" evidence="9">
    <location>
        <begin position="21"/>
        <end position="41"/>
    </location>
</feature>
<evidence type="ECO:0000256" key="7">
    <source>
        <dbReference type="ARBA" id="ARBA00022989"/>
    </source>
</evidence>
<keyword evidence="6" id="KW-0573">Peptidoglycan synthesis</keyword>
<dbReference type="Gene3D" id="3.90.1310.10">
    <property type="entry name" value="Penicillin-binding protein 2a (Domain 2)"/>
    <property type="match status" value="1"/>
</dbReference>
<feature type="non-terminal residue" evidence="11">
    <location>
        <position position="247"/>
    </location>
</feature>
<keyword evidence="3" id="KW-1003">Cell membrane</keyword>
<gene>
    <name evidence="11" type="ORF">METZ01_LOCUS298748</name>
</gene>